<evidence type="ECO:0000256" key="1">
    <source>
        <dbReference type="SAM" id="MobiDB-lite"/>
    </source>
</evidence>
<dbReference type="RefSeq" id="XP_043001287.1">
    <property type="nucleotide sequence ID" value="XM_043145352.1"/>
</dbReference>
<dbReference type="AlphaFoldDB" id="A0A063C7L3"/>
<proteinExistence type="predicted"/>
<dbReference type="HOGENOM" id="CLU_673001_0_0_1"/>
<name>A0A063C7L3_USTVR</name>
<reference evidence="5" key="2">
    <citation type="journal article" date="2016" name="Genome Announc.">
        <title>Genome sequence of Ustilaginoidea virens IPU010, a rice pathogenic fungus causing false smut.</title>
        <authorList>
            <person name="Kumagai T."/>
            <person name="Ishii T."/>
            <person name="Terai G."/>
            <person name="Umemura M."/>
            <person name="Machida M."/>
            <person name="Asai K."/>
        </authorList>
    </citation>
    <scope>NUCLEOTIDE SEQUENCE [LARGE SCALE GENOMIC DNA]</scope>
    <source>
        <strain evidence="5">IPU010</strain>
    </source>
</reference>
<gene>
    <name evidence="3" type="ORF">UV8b_07855</name>
    <name evidence="2" type="ORF">UVI_02003170</name>
</gene>
<dbReference type="Proteomes" id="UP000027002">
    <property type="component" value="Chromosome 7"/>
</dbReference>
<dbReference type="EMBL" id="BBTG02000001">
    <property type="protein sequence ID" value="GAO17550.1"/>
    <property type="molecule type" value="Genomic_DNA"/>
</dbReference>
<reference evidence="2" key="1">
    <citation type="journal article" date="2016" name="Genome Announc.">
        <title>Genome Sequence of Ustilaginoidea virens IPU010, a Rice Pathogenic Fungus Causing False Smut.</title>
        <authorList>
            <person name="Kumagai T."/>
            <person name="Ishii T."/>
            <person name="Terai G."/>
            <person name="Umemura M."/>
            <person name="Machida M."/>
            <person name="Asai K."/>
        </authorList>
    </citation>
    <scope>NUCLEOTIDE SEQUENCE [LARGE SCALE GENOMIC DNA]</scope>
    <source>
        <strain evidence="2">IPU010</strain>
    </source>
</reference>
<feature type="region of interest" description="Disordered" evidence="1">
    <location>
        <begin position="281"/>
        <end position="306"/>
    </location>
</feature>
<evidence type="ECO:0000313" key="3">
    <source>
        <dbReference type="EMBL" id="QUC23614.1"/>
    </source>
</evidence>
<evidence type="ECO:0000313" key="4">
    <source>
        <dbReference type="Proteomes" id="UP000027002"/>
    </source>
</evidence>
<dbReference type="KEGG" id="uvi:66068632"/>
<dbReference type="GeneID" id="66068632"/>
<reference evidence="3" key="3">
    <citation type="submission" date="2020-03" db="EMBL/GenBank/DDBJ databases">
        <title>A mixture of massive structural variations and highly conserved coding sequences in Ustilaginoidea virens genome.</title>
        <authorList>
            <person name="Zhang K."/>
            <person name="Zhao Z."/>
            <person name="Zhang Z."/>
            <person name="Li Y."/>
            <person name="Hsiang T."/>
            <person name="Sun W."/>
        </authorList>
    </citation>
    <scope>NUCLEOTIDE SEQUENCE</scope>
    <source>
        <strain evidence="3">UV-8b</strain>
    </source>
</reference>
<accession>A0A063C7L3</accession>
<dbReference type="Proteomes" id="UP000054053">
    <property type="component" value="Unassembled WGS sequence"/>
</dbReference>
<organism evidence="2 5">
    <name type="scientific">Ustilaginoidea virens</name>
    <name type="common">Rice false smut fungus</name>
    <name type="synonym">Villosiclava virens</name>
    <dbReference type="NCBI Taxonomy" id="1159556"/>
    <lineage>
        <taxon>Eukaryota</taxon>
        <taxon>Fungi</taxon>
        <taxon>Dikarya</taxon>
        <taxon>Ascomycota</taxon>
        <taxon>Pezizomycotina</taxon>
        <taxon>Sordariomycetes</taxon>
        <taxon>Hypocreomycetidae</taxon>
        <taxon>Hypocreales</taxon>
        <taxon>Clavicipitaceae</taxon>
        <taxon>Ustilaginoidea</taxon>
    </lineage>
</organism>
<sequence length="409" mass="45140">MGNTAMSQPSEAPPGCWFTKVHPEGRTYHPWVPWVDVARMYEVSMDCDCRLTKHCPPGPPPLPPSLLEFMPSNISDDVYYRCGAQHHPGADRTWNPDWGEPWLAWFPYKGFSRVKYEDPGYREYKGRKPRPRVVRKRRTDPSYDSLFVGMGRREAAAQIYRWAAPDKRAALHRRFGGPDGDTRPFLLALLLAEPDMHASTLIERLPPAERDAVLRCSNVAVRLGLRAMRREAEALALARRATRGDAAAMPAYLARVAGRYLDYMAGGKPVWRRGIADGSLDDHNDGNDDDSNNNSSSSNNNDDDDDDAACAAVYRDAVADFKRPQEDRYVAGISEILFSLDKMAADNELLDALASAGPRVNLTMTGENMRQAFGPAFPDVAVGLEFFTLALHAISAGGSAGDPARGAAA</sequence>
<evidence type="ECO:0000313" key="5">
    <source>
        <dbReference type="Proteomes" id="UP000054053"/>
    </source>
</evidence>
<evidence type="ECO:0000313" key="2">
    <source>
        <dbReference type="EMBL" id="GAO17550.1"/>
    </source>
</evidence>
<dbReference type="EMBL" id="CP072759">
    <property type="protein sequence ID" value="QUC23614.1"/>
    <property type="molecule type" value="Genomic_DNA"/>
</dbReference>
<keyword evidence="4" id="KW-1185">Reference proteome</keyword>
<protein>
    <submittedName>
        <fullName evidence="2">Uncharacterized protein</fullName>
    </submittedName>
</protein>